<evidence type="ECO:0000256" key="4">
    <source>
        <dbReference type="ARBA" id="ARBA00022692"/>
    </source>
</evidence>
<dbReference type="GO" id="GO:0099621">
    <property type="term" value="F:undecaprenyl-phosphate 4-deoxy-4-formamido-L-arabinose transferase activity"/>
    <property type="evidence" value="ECO:0007669"/>
    <property type="project" value="TreeGrafter"/>
</dbReference>
<dbReference type="EMBL" id="PFEK01000007">
    <property type="protein sequence ID" value="PJE67802.1"/>
    <property type="molecule type" value="Genomic_DNA"/>
</dbReference>
<keyword evidence="7" id="KW-0472">Membrane</keyword>
<accession>A0A2M8L4H6</accession>
<keyword evidence="1" id="KW-1003">Cell membrane</keyword>
<dbReference type="GO" id="GO:0009103">
    <property type="term" value="P:lipopolysaccharide biosynthetic process"/>
    <property type="evidence" value="ECO:0007669"/>
    <property type="project" value="UniProtKB-KW"/>
</dbReference>
<gene>
    <name evidence="9" type="ORF">COU95_00440</name>
</gene>
<dbReference type="Pfam" id="PF00535">
    <property type="entry name" value="Glycos_transf_2"/>
    <property type="match status" value="1"/>
</dbReference>
<dbReference type="AlphaFoldDB" id="A0A2M8L4H6"/>
<keyword evidence="4" id="KW-0812">Transmembrane</keyword>
<dbReference type="Proteomes" id="UP000231474">
    <property type="component" value="Unassembled WGS sequence"/>
</dbReference>
<feature type="domain" description="Glycosyltransferase 2-like" evidence="8">
    <location>
        <begin position="32"/>
        <end position="156"/>
    </location>
</feature>
<name>A0A2M8L4H6_9BACT</name>
<sequence length="259" mass="30333">MGKDNNRFFSHYRQYYTIKKMKEENITQPYLSIITPAYQNEKYIEQTVKEVYQDIVARANFSTEVIIAEDGSTDRTREILVNLQKKYQFKLITDPKRKGHVKAIKELYQRTGGELIFYLDSDGECPPKDFWKLYQKLQKDNLDLVIGVRKKRKPFYRNLITKIGSLIANLLFNLKIEDPNCPLRITTSKAAKQIIPETGRLKYNFNLEQLIWAKKLGLTFSQVKVAHRERKSVIFPPTKIAGQAIIAFIEIIKFRLSFS</sequence>
<dbReference type="PANTHER" id="PTHR48090:SF3">
    <property type="entry name" value="UNDECAPRENYL-PHOSPHATE 4-DEOXY-4-FORMAMIDO-L-ARABINOSE TRANSFERASE"/>
    <property type="match status" value="1"/>
</dbReference>
<evidence type="ECO:0000256" key="2">
    <source>
        <dbReference type="ARBA" id="ARBA00022676"/>
    </source>
</evidence>
<dbReference type="InterPro" id="IPR029044">
    <property type="entry name" value="Nucleotide-diphossugar_trans"/>
</dbReference>
<evidence type="ECO:0000259" key="8">
    <source>
        <dbReference type="Pfam" id="PF00535"/>
    </source>
</evidence>
<evidence type="ECO:0000256" key="5">
    <source>
        <dbReference type="ARBA" id="ARBA00022985"/>
    </source>
</evidence>
<evidence type="ECO:0000256" key="3">
    <source>
        <dbReference type="ARBA" id="ARBA00022679"/>
    </source>
</evidence>
<evidence type="ECO:0000313" key="9">
    <source>
        <dbReference type="EMBL" id="PJE67802.1"/>
    </source>
</evidence>
<proteinExistence type="predicted"/>
<dbReference type="CDD" id="cd04179">
    <property type="entry name" value="DPM_DPG-synthase_like"/>
    <property type="match status" value="1"/>
</dbReference>
<evidence type="ECO:0000256" key="6">
    <source>
        <dbReference type="ARBA" id="ARBA00022989"/>
    </source>
</evidence>
<dbReference type="InterPro" id="IPR001173">
    <property type="entry name" value="Glyco_trans_2-like"/>
</dbReference>
<dbReference type="GO" id="GO:0005886">
    <property type="term" value="C:plasma membrane"/>
    <property type="evidence" value="ECO:0007669"/>
    <property type="project" value="TreeGrafter"/>
</dbReference>
<evidence type="ECO:0000313" key="10">
    <source>
        <dbReference type="Proteomes" id="UP000231474"/>
    </source>
</evidence>
<keyword evidence="5" id="KW-0448">Lipopolysaccharide biosynthesis</keyword>
<dbReference type="InterPro" id="IPR050256">
    <property type="entry name" value="Glycosyltransferase_2"/>
</dbReference>
<keyword evidence="6" id="KW-1133">Transmembrane helix</keyword>
<dbReference type="Gene3D" id="3.90.550.10">
    <property type="entry name" value="Spore Coat Polysaccharide Biosynthesis Protein SpsA, Chain A"/>
    <property type="match status" value="1"/>
</dbReference>
<protein>
    <recommendedName>
        <fullName evidence="8">Glycosyltransferase 2-like domain-containing protein</fullName>
    </recommendedName>
</protein>
<dbReference type="PANTHER" id="PTHR48090">
    <property type="entry name" value="UNDECAPRENYL-PHOSPHATE 4-DEOXY-4-FORMAMIDO-L-ARABINOSE TRANSFERASE-RELATED"/>
    <property type="match status" value="1"/>
</dbReference>
<evidence type="ECO:0000256" key="1">
    <source>
        <dbReference type="ARBA" id="ARBA00022475"/>
    </source>
</evidence>
<reference evidence="10" key="1">
    <citation type="submission" date="2017-09" db="EMBL/GenBank/DDBJ databases">
        <title>Depth-based differentiation of microbial function through sediment-hosted aquifers and enrichment of novel symbionts in the deep terrestrial subsurface.</title>
        <authorList>
            <person name="Probst A.J."/>
            <person name="Ladd B."/>
            <person name="Jarett J.K."/>
            <person name="Geller-Mcgrath D.E."/>
            <person name="Sieber C.M.K."/>
            <person name="Emerson J.B."/>
            <person name="Anantharaman K."/>
            <person name="Thomas B.C."/>
            <person name="Malmstrom R."/>
            <person name="Stieglmeier M."/>
            <person name="Klingl A."/>
            <person name="Woyke T."/>
            <person name="Ryan C.M."/>
            <person name="Banfield J.F."/>
        </authorList>
    </citation>
    <scope>NUCLEOTIDE SEQUENCE [LARGE SCALE GENOMIC DNA]</scope>
</reference>
<dbReference type="SUPFAM" id="SSF53448">
    <property type="entry name" value="Nucleotide-diphospho-sugar transferases"/>
    <property type="match status" value="1"/>
</dbReference>
<keyword evidence="3" id="KW-0808">Transferase</keyword>
<keyword evidence="2" id="KW-0328">Glycosyltransferase</keyword>
<evidence type="ECO:0000256" key="7">
    <source>
        <dbReference type="ARBA" id="ARBA00023136"/>
    </source>
</evidence>
<organism evidence="9 10">
    <name type="scientific">Candidatus Shapirobacteria bacterium CG10_big_fil_rev_8_21_14_0_10_40_9</name>
    <dbReference type="NCBI Taxonomy" id="1974888"/>
    <lineage>
        <taxon>Bacteria</taxon>
        <taxon>Candidatus Shapironibacteriota</taxon>
    </lineage>
</organism>
<comment type="caution">
    <text evidence="9">The sequence shown here is derived from an EMBL/GenBank/DDBJ whole genome shotgun (WGS) entry which is preliminary data.</text>
</comment>